<sequence length="117" mass="12737">MPACAICTNPVNKKSPGPKCGGKCQHFLHANGKCSDITKSQLSVITSLPGSNWTCEKCRNVAATTITDPSDIDAADDISDGGEEGNRVILQQLMIVELECIICQQKDNYAYYDLKKR</sequence>
<dbReference type="EMBL" id="JARQZJ010000033">
    <property type="protein sequence ID" value="KAK9875433.1"/>
    <property type="molecule type" value="Genomic_DNA"/>
</dbReference>
<evidence type="ECO:0000313" key="2">
    <source>
        <dbReference type="Proteomes" id="UP001431783"/>
    </source>
</evidence>
<gene>
    <name evidence="1" type="ORF">WA026_007827</name>
</gene>
<dbReference type="Gene3D" id="3.30.40.10">
    <property type="entry name" value="Zinc/RING finger domain, C3HC4 (zinc finger)"/>
    <property type="match status" value="1"/>
</dbReference>
<comment type="caution">
    <text evidence="1">The sequence shown here is derived from an EMBL/GenBank/DDBJ whole genome shotgun (WGS) entry which is preliminary data.</text>
</comment>
<proteinExistence type="predicted"/>
<organism evidence="1 2">
    <name type="scientific">Henosepilachna vigintioctopunctata</name>
    <dbReference type="NCBI Taxonomy" id="420089"/>
    <lineage>
        <taxon>Eukaryota</taxon>
        <taxon>Metazoa</taxon>
        <taxon>Ecdysozoa</taxon>
        <taxon>Arthropoda</taxon>
        <taxon>Hexapoda</taxon>
        <taxon>Insecta</taxon>
        <taxon>Pterygota</taxon>
        <taxon>Neoptera</taxon>
        <taxon>Endopterygota</taxon>
        <taxon>Coleoptera</taxon>
        <taxon>Polyphaga</taxon>
        <taxon>Cucujiformia</taxon>
        <taxon>Coccinelloidea</taxon>
        <taxon>Coccinellidae</taxon>
        <taxon>Epilachninae</taxon>
        <taxon>Epilachnini</taxon>
        <taxon>Henosepilachna</taxon>
    </lineage>
</organism>
<name>A0AAW1U448_9CUCU</name>
<accession>A0AAW1U448</accession>
<dbReference type="InterPro" id="IPR013083">
    <property type="entry name" value="Znf_RING/FYVE/PHD"/>
</dbReference>
<reference evidence="1 2" key="1">
    <citation type="submission" date="2023-03" db="EMBL/GenBank/DDBJ databases">
        <title>Genome insight into feeding habits of ladybird beetles.</title>
        <authorList>
            <person name="Li H.-S."/>
            <person name="Huang Y.-H."/>
            <person name="Pang H."/>
        </authorList>
    </citation>
    <scope>NUCLEOTIDE SEQUENCE [LARGE SCALE GENOMIC DNA]</scope>
    <source>
        <strain evidence="1">SYSU_2023b</strain>
        <tissue evidence="1">Whole body</tissue>
    </source>
</reference>
<dbReference type="Proteomes" id="UP001431783">
    <property type="component" value="Unassembled WGS sequence"/>
</dbReference>
<dbReference type="AlphaFoldDB" id="A0AAW1U448"/>
<keyword evidence="2" id="KW-1185">Reference proteome</keyword>
<evidence type="ECO:0000313" key="1">
    <source>
        <dbReference type="EMBL" id="KAK9875433.1"/>
    </source>
</evidence>
<protein>
    <submittedName>
        <fullName evidence="1">Uncharacterized protein</fullName>
    </submittedName>
</protein>